<keyword evidence="3" id="KW-0731">Sigma factor</keyword>
<dbReference type="InterPro" id="IPR013324">
    <property type="entry name" value="RNA_pol_sigma_r3/r4-like"/>
</dbReference>
<keyword evidence="4" id="KW-0238">DNA-binding</keyword>
<evidence type="ECO:0000259" key="7">
    <source>
        <dbReference type="Pfam" id="PF08281"/>
    </source>
</evidence>
<feature type="domain" description="RNA polymerase sigma factor 70 region 4 type 2" evidence="7">
    <location>
        <begin position="108"/>
        <end position="160"/>
    </location>
</feature>
<dbReference type="Gene3D" id="1.10.1740.10">
    <property type="match status" value="1"/>
</dbReference>
<dbReference type="Pfam" id="PF08281">
    <property type="entry name" value="Sigma70_r4_2"/>
    <property type="match status" value="1"/>
</dbReference>
<name>A0A4P6MZL7_9MICO</name>
<dbReference type="Proteomes" id="UP000290408">
    <property type="component" value="Chromosome"/>
</dbReference>
<evidence type="ECO:0000313" key="9">
    <source>
        <dbReference type="Proteomes" id="UP000290408"/>
    </source>
</evidence>
<dbReference type="EMBL" id="CP036164">
    <property type="protein sequence ID" value="QBF47203.1"/>
    <property type="molecule type" value="Genomic_DNA"/>
</dbReference>
<dbReference type="GO" id="GO:0003677">
    <property type="term" value="F:DNA binding"/>
    <property type="evidence" value="ECO:0007669"/>
    <property type="project" value="UniProtKB-KW"/>
</dbReference>
<gene>
    <name evidence="8" type="ORF">EXU32_13660</name>
</gene>
<dbReference type="InterPro" id="IPR013249">
    <property type="entry name" value="RNA_pol_sigma70_r4_t2"/>
</dbReference>
<dbReference type="PANTHER" id="PTHR43133:SF50">
    <property type="entry name" value="ECF RNA POLYMERASE SIGMA FACTOR SIGM"/>
    <property type="match status" value="1"/>
</dbReference>
<dbReference type="GO" id="GO:0016987">
    <property type="term" value="F:sigma factor activity"/>
    <property type="evidence" value="ECO:0007669"/>
    <property type="project" value="UniProtKB-KW"/>
</dbReference>
<dbReference type="KEGG" id="jli:EXU32_13660"/>
<organism evidence="8 9">
    <name type="scientific">Janibacter limosus</name>
    <dbReference type="NCBI Taxonomy" id="53458"/>
    <lineage>
        <taxon>Bacteria</taxon>
        <taxon>Bacillati</taxon>
        <taxon>Actinomycetota</taxon>
        <taxon>Actinomycetes</taxon>
        <taxon>Micrococcales</taxon>
        <taxon>Intrasporangiaceae</taxon>
        <taxon>Janibacter</taxon>
    </lineage>
</organism>
<dbReference type="InterPro" id="IPR036388">
    <property type="entry name" value="WH-like_DNA-bd_sf"/>
</dbReference>
<keyword evidence="2" id="KW-0805">Transcription regulation</keyword>
<dbReference type="PANTHER" id="PTHR43133">
    <property type="entry name" value="RNA POLYMERASE ECF-TYPE SIGMA FACTO"/>
    <property type="match status" value="1"/>
</dbReference>
<evidence type="ECO:0000313" key="8">
    <source>
        <dbReference type="EMBL" id="QBF47203.1"/>
    </source>
</evidence>
<dbReference type="RefSeq" id="WP_130630396.1">
    <property type="nucleotide sequence ID" value="NZ_CP036164.1"/>
</dbReference>
<comment type="similarity">
    <text evidence="1">Belongs to the sigma-70 factor family. ECF subfamily.</text>
</comment>
<proteinExistence type="inferred from homology"/>
<dbReference type="InterPro" id="IPR014284">
    <property type="entry name" value="RNA_pol_sigma-70_dom"/>
</dbReference>
<dbReference type="Gene3D" id="1.10.10.10">
    <property type="entry name" value="Winged helix-like DNA-binding domain superfamily/Winged helix DNA-binding domain"/>
    <property type="match status" value="1"/>
</dbReference>
<keyword evidence="5" id="KW-0804">Transcription</keyword>
<evidence type="ECO:0000259" key="6">
    <source>
        <dbReference type="Pfam" id="PF04542"/>
    </source>
</evidence>
<dbReference type="InterPro" id="IPR014325">
    <property type="entry name" value="RNA_pol_sigma-E_actinobac"/>
</dbReference>
<evidence type="ECO:0000256" key="2">
    <source>
        <dbReference type="ARBA" id="ARBA00023015"/>
    </source>
</evidence>
<dbReference type="InterPro" id="IPR013325">
    <property type="entry name" value="RNA_pol_sigma_r2"/>
</dbReference>
<keyword evidence="9" id="KW-1185">Reference proteome</keyword>
<dbReference type="InterPro" id="IPR007627">
    <property type="entry name" value="RNA_pol_sigma70_r2"/>
</dbReference>
<evidence type="ECO:0000256" key="5">
    <source>
        <dbReference type="ARBA" id="ARBA00023163"/>
    </source>
</evidence>
<dbReference type="AlphaFoldDB" id="A0A4P6MZL7"/>
<reference evidence="8 9" key="1">
    <citation type="submission" date="2019-02" db="EMBL/GenBank/DDBJ databases">
        <title>Genomic data mining of an Antarctic deep-sea actinobacterium, Janibacterlimosus P3-3-X1.</title>
        <authorList>
            <person name="Liao L."/>
            <person name="Chen B."/>
        </authorList>
    </citation>
    <scope>NUCLEOTIDE SEQUENCE [LARGE SCALE GENOMIC DNA]</scope>
    <source>
        <strain evidence="8 9">P3-3-X1</strain>
    </source>
</reference>
<protein>
    <submittedName>
        <fullName evidence="8">SigE family RNA polymerase sigma factor</fullName>
    </submittedName>
</protein>
<dbReference type="OrthoDB" id="3692620at2"/>
<dbReference type="NCBIfam" id="TIGR02937">
    <property type="entry name" value="sigma70-ECF"/>
    <property type="match status" value="1"/>
</dbReference>
<evidence type="ECO:0000256" key="3">
    <source>
        <dbReference type="ARBA" id="ARBA00023082"/>
    </source>
</evidence>
<evidence type="ECO:0000256" key="4">
    <source>
        <dbReference type="ARBA" id="ARBA00023125"/>
    </source>
</evidence>
<dbReference type="CDD" id="cd06171">
    <property type="entry name" value="Sigma70_r4"/>
    <property type="match status" value="1"/>
</dbReference>
<accession>A0A4P6MZL7</accession>
<dbReference type="NCBIfam" id="TIGR02983">
    <property type="entry name" value="SigE-fam_strep"/>
    <property type="match status" value="1"/>
</dbReference>
<sequence>MALRRDRRADDERFAEFVDIASPGLLHTAWLLTGNHHASVELVQAALVKTYMAWSRVDPGTSVAYARRVLVNHAHDTWRRGSREVGVDSFFDDIQPGSSPMDAVDSRDLVVRLLADLPTRQREVVVLRHYCGMPEKEVAATLGIAEGTVKSHLSRGMAALRTTLVMEKEQS</sequence>
<dbReference type="InterPro" id="IPR039425">
    <property type="entry name" value="RNA_pol_sigma-70-like"/>
</dbReference>
<dbReference type="Pfam" id="PF04542">
    <property type="entry name" value="Sigma70_r2"/>
    <property type="match status" value="1"/>
</dbReference>
<evidence type="ECO:0000256" key="1">
    <source>
        <dbReference type="ARBA" id="ARBA00010641"/>
    </source>
</evidence>
<dbReference type="SUPFAM" id="SSF88946">
    <property type="entry name" value="Sigma2 domain of RNA polymerase sigma factors"/>
    <property type="match status" value="1"/>
</dbReference>
<dbReference type="GO" id="GO:0006352">
    <property type="term" value="P:DNA-templated transcription initiation"/>
    <property type="evidence" value="ECO:0007669"/>
    <property type="project" value="InterPro"/>
</dbReference>
<feature type="domain" description="RNA polymerase sigma-70 region 2" evidence="6">
    <location>
        <begin position="23"/>
        <end position="83"/>
    </location>
</feature>
<dbReference type="SUPFAM" id="SSF88659">
    <property type="entry name" value="Sigma3 and sigma4 domains of RNA polymerase sigma factors"/>
    <property type="match status" value="1"/>
</dbReference>